<keyword evidence="5" id="KW-1185">Reference proteome</keyword>
<organism evidence="3 4">
    <name type="scientific">Amycolatopsis rubida</name>
    <dbReference type="NCBI Taxonomy" id="112413"/>
    <lineage>
        <taxon>Bacteria</taxon>
        <taxon>Bacillati</taxon>
        <taxon>Actinomycetota</taxon>
        <taxon>Actinomycetes</taxon>
        <taxon>Pseudonocardiales</taxon>
        <taxon>Pseudonocardiaceae</taxon>
        <taxon>Amycolatopsis</taxon>
    </lineage>
</organism>
<keyword evidence="3" id="KW-0238">DNA-binding</keyword>
<dbReference type="Proteomes" id="UP000199137">
    <property type="component" value="Unassembled WGS sequence"/>
</dbReference>
<dbReference type="Gene3D" id="3.30.1310.10">
    <property type="entry name" value="Nucleoid-associated protein YbaB-like domain"/>
    <property type="match status" value="1"/>
</dbReference>
<dbReference type="EMBL" id="FOWC01000004">
    <property type="protein sequence ID" value="SFP26015.1"/>
    <property type="molecule type" value="Genomic_DNA"/>
</dbReference>
<dbReference type="GO" id="GO:0003677">
    <property type="term" value="F:DNA binding"/>
    <property type="evidence" value="ECO:0007669"/>
    <property type="project" value="UniProtKB-KW"/>
</dbReference>
<dbReference type="Proteomes" id="UP000470404">
    <property type="component" value="Unassembled WGS sequence"/>
</dbReference>
<dbReference type="RefSeq" id="WP_067592835.1">
    <property type="nucleotide sequence ID" value="NZ_FOWC01000004.1"/>
</dbReference>
<reference evidence="3 4" key="1">
    <citation type="submission" date="2016-10" db="EMBL/GenBank/DDBJ databases">
        <authorList>
            <person name="de Groot N.N."/>
        </authorList>
    </citation>
    <scope>NUCLEOTIDE SEQUENCE [LARGE SCALE GENOMIC DNA]</scope>
    <source>
        <strain evidence="3 4">DSM 44637</strain>
    </source>
</reference>
<dbReference type="AlphaFoldDB" id="A0A1I5NW46"/>
<name>A0A1I5NW46_9PSEU</name>
<evidence type="ECO:0000313" key="3">
    <source>
        <dbReference type="EMBL" id="SFP26015.1"/>
    </source>
</evidence>
<dbReference type="STRING" id="112413.SAMN05421854_104550"/>
<feature type="region of interest" description="Disordered" evidence="1">
    <location>
        <begin position="131"/>
        <end position="169"/>
    </location>
</feature>
<gene>
    <name evidence="2" type="ORF">G3I59_11035</name>
    <name evidence="3" type="ORF">SAMN05421854_104550</name>
</gene>
<dbReference type="InterPro" id="IPR036894">
    <property type="entry name" value="YbaB-like_sf"/>
</dbReference>
<dbReference type="SUPFAM" id="SSF82607">
    <property type="entry name" value="YbaB-like"/>
    <property type="match status" value="1"/>
</dbReference>
<proteinExistence type="predicted"/>
<reference evidence="2 5" key="2">
    <citation type="submission" date="2020-01" db="EMBL/GenBank/DDBJ databases">
        <title>Insect and environment-associated Actinomycetes.</title>
        <authorList>
            <person name="Currrie C."/>
            <person name="Chevrette M."/>
            <person name="Carlson C."/>
            <person name="Stubbendieck R."/>
            <person name="Wendt-Pienkowski E."/>
        </authorList>
    </citation>
    <scope>NUCLEOTIDE SEQUENCE [LARGE SCALE GENOMIC DNA]</scope>
    <source>
        <strain evidence="2 5">SID8386</strain>
    </source>
</reference>
<evidence type="ECO:0000313" key="5">
    <source>
        <dbReference type="Proteomes" id="UP000470404"/>
    </source>
</evidence>
<evidence type="ECO:0000313" key="2">
    <source>
        <dbReference type="EMBL" id="NEC56109.1"/>
    </source>
</evidence>
<protein>
    <submittedName>
        <fullName evidence="3">YbaB/EbfC DNA-binding family protein</fullName>
    </submittedName>
    <submittedName>
        <fullName evidence="2">YbaB/EbfC family nucleoid-associated protein</fullName>
    </submittedName>
</protein>
<evidence type="ECO:0000256" key="1">
    <source>
        <dbReference type="SAM" id="MobiDB-lite"/>
    </source>
</evidence>
<evidence type="ECO:0000313" key="4">
    <source>
        <dbReference type="Proteomes" id="UP000199137"/>
    </source>
</evidence>
<dbReference type="Pfam" id="PF02575">
    <property type="entry name" value="YbaB_DNA_bd"/>
    <property type="match status" value="1"/>
</dbReference>
<dbReference type="InterPro" id="IPR004401">
    <property type="entry name" value="YbaB/EbfC"/>
</dbReference>
<dbReference type="OrthoDB" id="3623823at2"/>
<sequence length="169" mass="17986">MKTRELIELARSREAAVGQVASLMAEARGSAHALDGSVEVTVDALGALKRLWLAPSLVSADPSRVSALVLEAVRVAMAEAEQDCYNRVGLLLGEEAGLLVEALSGRAAPARSSDDDPGMTVEEFQRLRGERLGERRFPAPAPVSVESTVDSAAAEEWEGFDPASLRSDR</sequence>
<dbReference type="EMBL" id="JAAGNC010000065">
    <property type="protein sequence ID" value="NEC56109.1"/>
    <property type="molecule type" value="Genomic_DNA"/>
</dbReference>
<accession>A0A1I5NW46</accession>